<name>A0A4Y8RN87_9HYPH</name>
<keyword evidence="1" id="KW-0812">Transmembrane</keyword>
<proteinExistence type="predicted"/>
<dbReference type="Proteomes" id="UP000298179">
    <property type="component" value="Unassembled WGS sequence"/>
</dbReference>
<dbReference type="InterPro" id="IPR028087">
    <property type="entry name" value="Tad_N"/>
</dbReference>
<evidence type="ECO:0000313" key="4">
    <source>
        <dbReference type="Proteomes" id="UP000298179"/>
    </source>
</evidence>
<sequence length="551" mass="56783">MSAPLASLRRLRRAEAGSIVVTFALSLPIVLGCAAFALDLGAAYLERRSLQAATDAAALAAASRPADADNVIDAVLAANGFAEARHTLVYGIYRDDPNIDRDARFLPAGSGNAIRVRAETTWPFVFGRVLGLQDLAISSRSEAALLPSVSLSAGSRLASLDPKLINAFLDPLLGLNVNLTAADYQWLARAQIGLGALGRRLADTLSEIPDASAAVVLQHDFPLSTVTTAMSQELTVTGNYLGASILQKASYSPLAVATTVRLADIVDLDERQERLAANYPASALTARLNVLDIAGAAIRPNGIGNAVSAEIDLAPAGSVQADVLLAEAMQSARSIAAGGVGTRVTTDQLRMRLVASTFVDLAGAKALQLPVEVVAAGGTAEVIAATCGASLADREVRVAVTPGLVRASIGQFAKPLAAAAVGDSLAEATIVDVLLARISARANVAVEQTTPIVLTFRGSEIGNGTVKTARTQTLASSLIRRLIEETDVSVDFLGLGLSGPIVRGTVRDVLTALAAPLDEVANGILAITGAGLGELDVRVDGLDCSRARLVG</sequence>
<dbReference type="RefSeq" id="WP_134761208.1">
    <property type="nucleotide sequence ID" value="NZ_SOZD01000002.1"/>
</dbReference>
<evidence type="ECO:0000259" key="2">
    <source>
        <dbReference type="Pfam" id="PF13400"/>
    </source>
</evidence>
<keyword evidence="1" id="KW-1133">Transmembrane helix</keyword>
<dbReference type="EMBL" id="SOZD01000002">
    <property type="protein sequence ID" value="TFF25039.1"/>
    <property type="molecule type" value="Genomic_DNA"/>
</dbReference>
<gene>
    <name evidence="3" type="ORF">E3C22_06555</name>
</gene>
<reference evidence="3 4" key="1">
    <citation type="submission" date="2019-03" db="EMBL/GenBank/DDBJ databases">
        <title>Jiella endophytica sp. nov., a novel endophytic bacterium isolated from root of Ficus microcarpa Linn. f.</title>
        <authorList>
            <person name="Tuo L."/>
        </authorList>
    </citation>
    <scope>NUCLEOTIDE SEQUENCE [LARGE SCALE GENOMIC DNA]</scope>
    <source>
        <strain evidence="3 4">CBS5Q-3</strain>
    </source>
</reference>
<keyword evidence="4" id="KW-1185">Reference proteome</keyword>
<dbReference type="OrthoDB" id="7630116at2"/>
<comment type="caution">
    <text evidence="3">The sequence shown here is derived from an EMBL/GenBank/DDBJ whole genome shotgun (WGS) entry which is preliminary data.</text>
</comment>
<protein>
    <recommendedName>
        <fullName evidence="2">Putative Flp pilus-assembly TadG-like N-terminal domain-containing protein</fullName>
    </recommendedName>
</protein>
<dbReference type="Pfam" id="PF13400">
    <property type="entry name" value="Tad"/>
    <property type="match status" value="1"/>
</dbReference>
<accession>A0A4Y8RN87</accession>
<dbReference type="AlphaFoldDB" id="A0A4Y8RN87"/>
<evidence type="ECO:0000313" key="3">
    <source>
        <dbReference type="EMBL" id="TFF25039.1"/>
    </source>
</evidence>
<evidence type="ECO:0000256" key="1">
    <source>
        <dbReference type="SAM" id="Phobius"/>
    </source>
</evidence>
<feature type="transmembrane region" description="Helical" evidence="1">
    <location>
        <begin position="20"/>
        <end position="45"/>
    </location>
</feature>
<organism evidence="3 4">
    <name type="scientific">Jiella endophytica</name>
    <dbReference type="NCBI Taxonomy" id="2558362"/>
    <lineage>
        <taxon>Bacteria</taxon>
        <taxon>Pseudomonadati</taxon>
        <taxon>Pseudomonadota</taxon>
        <taxon>Alphaproteobacteria</taxon>
        <taxon>Hyphomicrobiales</taxon>
        <taxon>Aurantimonadaceae</taxon>
        <taxon>Jiella</taxon>
    </lineage>
</organism>
<feature type="domain" description="Putative Flp pilus-assembly TadG-like N-terminal" evidence="2">
    <location>
        <begin position="17"/>
        <end position="63"/>
    </location>
</feature>
<keyword evidence="1" id="KW-0472">Membrane</keyword>